<name>M1ENQ9_MUSPF</name>
<proteinExistence type="evidence at transcript level"/>
<feature type="region of interest" description="Disordered" evidence="1">
    <location>
        <begin position="1"/>
        <end position="31"/>
    </location>
</feature>
<protein>
    <submittedName>
        <fullName evidence="2">Early growth response 3</fullName>
    </submittedName>
</protein>
<feature type="region of interest" description="Disordered" evidence="1">
    <location>
        <begin position="55"/>
        <end position="74"/>
    </location>
</feature>
<feature type="non-terminal residue" evidence="2">
    <location>
        <position position="1"/>
    </location>
</feature>
<evidence type="ECO:0000313" key="2">
    <source>
        <dbReference type="EMBL" id="AER97761.1"/>
    </source>
</evidence>
<feature type="non-terminal residue" evidence="2">
    <location>
        <position position="96"/>
    </location>
</feature>
<sequence>ADPAPAHPHGPQALPVPDLHAELQSQRPPYHSYPHAYGREALCLRVLWAQVCAQRRAQAPRQDPPQAKGEESGEGGCALCVLGAPRVPGPCGHHLR</sequence>
<dbReference type="AlphaFoldDB" id="M1ENQ9"/>
<accession>M1ENQ9</accession>
<dbReference type="EMBL" id="JP009164">
    <property type="protein sequence ID" value="AER97761.1"/>
    <property type="molecule type" value="mRNA"/>
</dbReference>
<reference evidence="2" key="1">
    <citation type="journal article" date="2013" name="J. Virol.">
        <title>Sequencing, annotation, and characterization of the influenza ferret infectome.</title>
        <authorList>
            <person name="Leon A.J."/>
            <person name="Banner D."/>
            <person name="Xu L."/>
            <person name="Ran L."/>
            <person name="Peng Z."/>
            <person name="Yi K."/>
            <person name="Chen C."/>
            <person name="Xu F."/>
            <person name="Huang J."/>
            <person name="Zhao Z."/>
            <person name="Lin Z."/>
            <person name="Huang S.H."/>
            <person name="Fang Y."/>
            <person name="Kelvin A.A."/>
            <person name="Ross T.M."/>
            <person name="Farooqui A."/>
            <person name="Kelvin D.J."/>
        </authorList>
    </citation>
    <scope>NUCLEOTIDE SEQUENCE</scope>
    <source>
        <tissue evidence="2">Lungs</tissue>
    </source>
</reference>
<evidence type="ECO:0000256" key="1">
    <source>
        <dbReference type="SAM" id="MobiDB-lite"/>
    </source>
</evidence>
<organism evidence="2">
    <name type="scientific">Mustela putorius furo</name>
    <name type="common">European domestic ferret</name>
    <name type="synonym">Mustela furo</name>
    <dbReference type="NCBI Taxonomy" id="9669"/>
    <lineage>
        <taxon>Eukaryota</taxon>
        <taxon>Metazoa</taxon>
        <taxon>Chordata</taxon>
        <taxon>Craniata</taxon>
        <taxon>Vertebrata</taxon>
        <taxon>Euteleostomi</taxon>
        <taxon>Mammalia</taxon>
        <taxon>Eutheria</taxon>
        <taxon>Laurasiatheria</taxon>
        <taxon>Carnivora</taxon>
        <taxon>Caniformia</taxon>
        <taxon>Musteloidea</taxon>
        <taxon>Mustelidae</taxon>
        <taxon>Mustelinae</taxon>
        <taxon>Mustela</taxon>
    </lineage>
</organism>